<dbReference type="Ensembl" id="ENSNNAT00000011439.1">
    <property type="protein sequence ID" value="ENSNNAP00000010936.1"/>
    <property type="gene ID" value="ENSNNAG00000007299.1"/>
</dbReference>
<sequence length="66" mass="7379">MKTRINETKKIKRTEKSRTALGAPEDANQDLLPLEDAHLLLGKRGNIAILDHPTTQPKVAVSHLRQ</sequence>
<evidence type="ECO:0000256" key="1">
    <source>
        <dbReference type="SAM" id="MobiDB-lite"/>
    </source>
</evidence>
<accession>A0A8C7DV99</accession>
<proteinExistence type="predicted"/>
<feature type="region of interest" description="Disordered" evidence="1">
    <location>
        <begin position="1"/>
        <end position="27"/>
    </location>
</feature>
<keyword evidence="3" id="KW-1185">Reference proteome</keyword>
<evidence type="ECO:0000313" key="2">
    <source>
        <dbReference type="Ensembl" id="ENSNNAP00000010936.1"/>
    </source>
</evidence>
<name>A0A8C7DV99_NAJNA</name>
<protein>
    <submittedName>
        <fullName evidence="2">Uncharacterized protein</fullName>
    </submittedName>
</protein>
<feature type="compositionally biased region" description="Basic and acidic residues" evidence="1">
    <location>
        <begin position="1"/>
        <end position="18"/>
    </location>
</feature>
<reference evidence="2" key="1">
    <citation type="submission" date="2025-08" db="UniProtKB">
        <authorList>
            <consortium name="Ensembl"/>
        </authorList>
    </citation>
    <scope>IDENTIFICATION</scope>
</reference>
<dbReference type="AlphaFoldDB" id="A0A8C7DV99"/>
<organism evidence="2 3">
    <name type="scientific">Naja naja</name>
    <name type="common">Indian cobra</name>
    <dbReference type="NCBI Taxonomy" id="35670"/>
    <lineage>
        <taxon>Eukaryota</taxon>
        <taxon>Metazoa</taxon>
        <taxon>Chordata</taxon>
        <taxon>Craniata</taxon>
        <taxon>Vertebrata</taxon>
        <taxon>Euteleostomi</taxon>
        <taxon>Lepidosauria</taxon>
        <taxon>Squamata</taxon>
        <taxon>Bifurcata</taxon>
        <taxon>Unidentata</taxon>
        <taxon>Episquamata</taxon>
        <taxon>Toxicofera</taxon>
        <taxon>Serpentes</taxon>
        <taxon>Colubroidea</taxon>
        <taxon>Elapidae</taxon>
        <taxon>Elapinae</taxon>
        <taxon>Naja</taxon>
    </lineage>
</organism>
<dbReference type="Proteomes" id="UP000694559">
    <property type="component" value="Unplaced"/>
</dbReference>
<evidence type="ECO:0000313" key="3">
    <source>
        <dbReference type="Proteomes" id="UP000694559"/>
    </source>
</evidence>
<reference evidence="2" key="2">
    <citation type="submission" date="2025-09" db="UniProtKB">
        <authorList>
            <consortium name="Ensembl"/>
        </authorList>
    </citation>
    <scope>IDENTIFICATION</scope>
</reference>